<dbReference type="GO" id="GO:0006352">
    <property type="term" value="P:DNA-templated transcription initiation"/>
    <property type="evidence" value="ECO:0007669"/>
    <property type="project" value="InterPro"/>
</dbReference>
<dbReference type="Proteomes" id="UP000632289">
    <property type="component" value="Unassembled WGS sequence"/>
</dbReference>
<accession>A0A927IDV1</accession>
<dbReference type="GO" id="GO:0003700">
    <property type="term" value="F:DNA-binding transcription factor activity"/>
    <property type="evidence" value="ECO:0007669"/>
    <property type="project" value="InterPro"/>
</dbReference>
<dbReference type="InterPro" id="IPR013324">
    <property type="entry name" value="RNA_pol_sigma_r3/r4-like"/>
</dbReference>
<feature type="domain" description="RNA polymerase sigma-70 region 4" evidence="1">
    <location>
        <begin position="95"/>
        <end position="142"/>
    </location>
</feature>
<dbReference type="SUPFAM" id="SSF88659">
    <property type="entry name" value="Sigma3 and sigma4 domains of RNA polymerase sigma factors"/>
    <property type="match status" value="1"/>
</dbReference>
<sequence length="156" mass="16969">MGTRRAAADRRRAREFETFTAGAAGRLLHVAALLTGENPTHCPAAERLLTAALADTYAAWDTLRGEDPYACARTALAARFGASSWRHRRPRGGVLTRLGTRERLVLVLRLHEGLGEDQTAATLDLPPDRVRALYAHALSTMRSRPVPAPHVDGAAR</sequence>
<evidence type="ECO:0000313" key="3">
    <source>
        <dbReference type="Proteomes" id="UP000632289"/>
    </source>
</evidence>
<dbReference type="EMBL" id="JACXYU010000010">
    <property type="protein sequence ID" value="MBD3933512.1"/>
    <property type="molecule type" value="Genomic_DNA"/>
</dbReference>
<evidence type="ECO:0000313" key="2">
    <source>
        <dbReference type="EMBL" id="MBD3933512.1"/>
    </source>
</evidence>
<comment type="caution">
    <text evidence="2">The sequence shown here is derived from an EMBL/GenBank/DDBJ whole genome shotgun (WGS) entry which is preliminary data.</text>
</comment>
<dbReference type="AlphaFoldDB" id="A0A927IDV1"/>
<name>A0A927IDV1_9ACTN</name>
<dbReference type="InterPro" id="IPR007630">
    <property type="entry name" value="RNA_pol_sigma70_r4"/>
</dbReference>
<evidence type="ECO:0000259" key="1">
    <source>
        <dbReference type="Pfam" id="PF04545"/>
    </source>
</evidence>
<dbReference type="RefSeq" id="WP_191210813.1">
    <property type="nucleotide sequence ID" value="NZ_BAABKL010000033.1"/>
</dbReference>
<protein>
    <submittedName>
        <fullName evidence="2">RNA polymerase subunit sigma-70</fullName>
    </submittedName>
</protein>
<dbReference type="Pfam" id="PF04545">
    <property type="entry name" value="Sigma70_r4"/>
    <property type="match status" value="1"/>
</dbReference>
<organism evidence="2 3">
    <name type="scientific">Streptomyces chumphonensis</name>
    <dbReference type="NCBI Taxonomy" id="1214925"/>
    <lineage>
        <taxon>Bacteria</taxon>
        <taxon>Bacillati</taxon>
        <taxon>Actinomycetota</taxon>
        <taxon>Actinomycetes</taxon>
        <taxon>Kitasatosporales</taxon>
        <taxon>Streptomycetaceae</taxon>
        <taxon>Streptomyces</taxon>
    </lineage>
</organism>
<proteinExistence type="predicted"/>
<dbReference type="InterPro" id="IPR036388">
    <property type="entry name" value="WH-like_DNA-bd_sf"/>
</dbReference>
<gene>
    <name evidence="2" type="ORF">IF129_18375</name>
</gene>
<dbReference type="Gene3D" id="1.10.10.10">
    <property type="entry name" value="Winged helix-like DNA-binding domain superfamily/Winged helix DNA-binding domain"/>
    <property type="match status" value="1"/>
</dbReference>
<keyword evidence="3" id="KW-1185">Reference proteome</keyword>
<reference evidence="2" key="1">
    <citation type="submission" date="2020-09" db="EMBL/GenBank/DDBJ databases">
        <title>Secondary metabolite and genome analysis of marine Streptomyces chumphonensis KK1-2T.</title>
        <authorList>
            <person name="Phongsopitanun W."/>
            <person name="Kanchanasin P."/>
            <person name="Pittayakhajonwut P."/>
            <person name="Suwanborirux K."/>
            <person name="Tanasupawat S."/>
        </authorList>
    </citation>
    <scope>NUCLEOTIDE SEQUENCE</scope>
    <source>
        <strain evidence="2">KK1-2</strain>
    </source>
</reference>